<dbReference type="WBParaSite" id="EEL_0000996401-mRNA-1">
    <property type="protein sequence ID" value="EEL_0000996401-mRNA-1"/>
    <property type="gene ID" value="EEL_0000996401"/>
</dbReference>
<evidence type="ECO:0000313" key="2">
    <source>
        <dbReference type="Proteomes" id="UP000050640"/>
    </source>
</evidence>
<keyword evidence="2" id="KW-1185">Reference proteome</keyword>
<dbReference type="AlphaFoldDB" id="A0A0R3S595"/>
<protein>
    <submittedName>
        <fullName evidence="3">C2H2-type domain-containing protein</fullName>
    </submittedName>
</protein>
<dbReference type="STRING" id="1147741.A0A0R3S595"/>
<proteinExistence type="predicted"/>
<accession>A0A0R3S595</accession>
<dbReference type="Proteomes" id="UP000050640">
    <property type="component" value="Unplaced"/>
</dbReference>
<evidence type="ECO:0000256" key="1">
    <source>
        <dbReference type="SAM" id="MobiDB-lite"/>
    </source>
</evidence>
<feature type="region of interest" description="Disordered" evidence="1">
    <location>
        <begin position="74"/>
        <end position="100"/>
    </location>
</feature>
<sequence>MSLFCFVEPCENSFMRPESIKSMHFTERKLSVAISNPPKRKEELQQLSFNATSSSHQRSKIDLVPRTLARNIKLAKSSSDNNSNDSGSTFRDSKTCNISP</sequence>
<feature type="compositionally biased region" description="Low complexity" evidence="1">
    <location>
        <begin position="77"/>
        <end position="88"/>
    </location>
</feature>
<reference evidence="3" key="1">
    <citation type="submission" date="2017-02" db="UniProtKB">
        <authorList>
            <consortium name="WormBaseParasite"/>
        </authorList>
    </citation>
    <scope>IDENTIFICATION</scope>
</reference>
<name>A0A0R3S595_9BILA</name>
<organism evidence="2 3">
    <name type="scientific">Elaeophora elaphi</name>
    <dbReference type="NCBI Taxonomy" id="1147741"/>
    <lineage>
        <taxon>Eukaryota</taxon>
        <taxon>Metazoa</taxon>
        <taxon>Ecdysozoa</taxon>
        <taxon>Nematoda</taxon>
        <taxon>Chromadorea</taxon>
        <taxon>Rhabditida</taxon>
        <taxon>Spirurina</taxon>
        <taxon>Spiruromorpha</taxon>
        <taxon>Filarioidea</taxon>
        <taxon>Onchocercidae</taxon>
        <taxon>Elaeophora</taxon>
    </lineage>
</organism>
<evidence type="ECO:0000313" key="3">
    <source>
        <dbReference type="WBParaSite" id="EEL_0000996401-mRNA-1"/>
    </source>
</evidence>